<proteinExistence type="predicted"/>
<gene>
    <name evidence="2" type="ORF">SPRG_17863</name>
</gene>
<dbReference type="GeneID" id="24139391"/>
<dbReference type="EMBL" id="KK584006">
    <property type="protein sequence ID" value="KDO16641.1"/>
    <property type="molecule type" value="Genomic_DNA"/>
</dbReference>
<dbReference type="OrthoDB" id="10455302at2759"/>
<keyword evidence="3" id="KW-1185">Reference proteome</keyword>
<reference evidence="2 3" key="1">
    <citation type="journal article" date="2013" name="PLoS Genet.">
        <title>Distinctive expansion of potential virulence genes in the genome of the oomycete fish pathogen Saprolegnia parasitica.</title>
        <authorList>
            <person name="Jiang R.H."/>
            <person name="de Bruijn I."/>
            <person name="Haas B.J."/>
            <person name="Belmonte R."/>
            <person name="Lobach L."/>
            <person name="Christie J."/>
            <person name="van den Ackerveken G."/>
            <person name="Bottin A."/>
            <person name="Bulone V."/>
            <person name="Diaz-Moreno S.M."/>
            <person name="Dumas B."/>
            <person name="Fan L."/>
            <person name="Gaulin E."/>
            <person name="Govers F."/>
            <person name="Grenville-Briggs L.J."/>
            <person name="Horner N.R."/>
            <person name="Levin J.Z."/>
            <person name="Mammella M."/>
            <person name="Meijer H.J."/>
            <person name="Morris P."/>
            <person name="Nusbaum C."/>
            <person name="Oome S."/>
            <person name="Phillips A.J."/>
            <person name="van Rooyen D."/>
            <person name="Rzeszutek E."/>
            <person name="Saraiva M."/>
            <person name="Secombes C.J."/>
            <person name="Seidl M.F."/>
            <person name="Snel B."/>
            <person name="Stassen J.H."/>
            <person name="Sykes S."/>
            <person name="Tripathy S."/>
            <person name="van den Berg H."/>
            <person name="Vega-Arreguin J.C."/>
            <person name="Wawra S."/>
            <person name="Young S.K."/>
            <person name="Zeng Q."/>
            <person name="Dieguez-Uribeondo J."/>
            <person name="Russ C."/>
            <person name="Tyler B.M."/>
            <person name="van West P."/>
        </authorList>
    </citation>
    <scope>NUCLEOTIDE SEQUENCE [LARGE SCALE GENOMIC DNA]</scope>
    <source>
        <strain evidence="2 3">CBS 223.65</strain>
    </source>
</reference>
<evidence type="ECO:0000313" key="3">
    <source>
        <dbReference type="Proteomes" id="UP000030745"/>
    </source>
</evidence>
<feature type="region of interest" description="Disordered" evidence="1">
    <location>
        <begin position="449"/>
        <end position="471"/>
    </location>
</feature>
<evidence type="ECO:0000313" key="2">
    <source>
        <dbReference type="EMBL" id="KDO16641.1"/>
    </source>
</evidence>
<evidence type="ECO:0000256" key="1">
    <source>
        <dbReference type="SAM" id="MobiDB-lite"/>
    </source>
</evidence>
<accession>A0A067BQR0</accession>
<organism evidence="2 3">
    <name type="scientific">Saprolegnia parasitica (strain CBS 223.65)</name>
    <dbReference type="NCBI Taxonomy" id="695850"/>
    <lineage>
        <taxon>Eukaryota</taxon>
        <taxon>Sar</taxon>
        <taxon>Stramenopiles</taxon>
        <taxon>Oomycota</taxon>
        <taxon>Saprolegniomycetes</taxon>
        <taxon>Saprolegniales</taxon>
        <taxon>Saprolegniaceae</taxon>
        <taxon>Saprolegnia</taxon>
    </lineage>
</organism>
<dbReference type="AlphaFoldDB" id="A0A067BQR0"/>
<dbReference type="RefSeq" id="XP_012212652.1">
    <property type="nucleotide sequence ID" value="XM_012357262.1"/>
</dbReference>
<feature type="compositionally biased region" description="Low complexity" evidence="1">
    <location>
        <begin position="454"/>
        <end position="471"/>
    </location>
</feature>
<protein>
    <submittedName>
        <fullName evidence="2">Uncharacterized protein</fullName>
    </submittedName>
</protein>
<name>A0A067BQR0_SAPPC</name>
<dbReference type="VEuPathDB" id="FungiDB:SPRG_17863"/>
<dbReference type="Proteomes" id="UP000030745">
    <property type="component" value="Unassembled WGS sequence"/>
</dbReference>
<sequence>MGNALVPPDVFGTEHWVYVECERITLAWHVRPIPSGRTVASMHVQPNLLSASVQPWMLVSSFREHIVSKREADAGSATYILSYVCFAFAGTWNYGFVTGSQWREATGYELVIKAETGAVLISLNDPTLQVLTLAGYALRPFDALPLASHPVTAVQTDTATIVDHFLAHGRNAALDYAALDLLSAHLSPPPATDMLLPCILLDGTQCEFSVAQILDVAHATFQRRGREDTRALRRPVAGGLRPRDVDDTTGQERPTKLIKSYQTNDAGTLTAADVPDLERARVGAMLQTTKLATIFDHYGGFPPFVYVRKEMKMAWDLLRVNFTLYENGDGGAFAALQVAASNAAGNAAGITTSPAMPPVSWLPLLVTGSPGVGKSVLLVLFCAYLGVYHDFNLLLLRAVKSQATVSTDAVARTDAVLWFRGGHVTKYPCFDRQNLSDLMETFRAESRVHRKKSTSSSATATSSRTFATRVR</sequence>
<dbReference type="KEGG" id="spar:SPRG_17863"/>